<dbReference type="EMBL" id="JAJFZP010000009">
    <property type="protein sequence ID" value="MCC3269892.1"/>
    <property type="molecule type" value="Genomic_DNA"/>
</dbReference>
<gene>
    <name evidence="1" type="ORF">LJ751_11035</name>
</gene>
<organism evidence="1 2">
    <name type="scientific">Arthrobacter gengyunqii</name>
    <dbReference type="NCBI Taxonomy" id="2886940"/>
    <lineage>
        <taxon>Bacteria</taxon>
        <taxon>Bacillati</taxon>
        <taxon>Actinomycetota</taxon>
        <taxon>Actinomycetes</taxon>
        <taxon>Micrococcales</taxon>
        <taxon>Micrococcaceae</taxon>
        <taxon>Arthrobacter</taxon>
    </lineage>
</organism>
<dbReference type="RefSeq" id="WP_227908217.1">
    <property type="nucleotide sequence ID" value="NZ_CP095461.1"/>
</dbReference>
<reference evidence="1" key="1">
    <citation type="submission" date="2021-10" db="EMBL/GenBank/DDBJ databases">
        <title>Novel species in genus Arthrobacter.</title>
        <authorList>
            <person name="Liu Y."/>
        </authorList>
    </citation>
    <scope>NUCLEOTIDE SEQUENCE</scope>
    <source>
        <strain evidence="1">Zg-Y809</strain>
    </source>
</reference>
<evidence type="ECO:0000313" key="1">
    <source>
        <dbReference type="EMBL" id="MCC3269892.1"/>
    </source>
</evidence>
<sequence length="149" mass="16146">MDRSMGSIGIHDQNYAFEYPEVIDAARLAIQLPWSAADRELVAIIDVKDADGQGIATETEGLHYSTALQAMFRYIPPTEANKVVNFADLKFPSPAASLSIRVINWKTKQPIASTSAANVISAHRLQALTDGLTPRTCILIAKGGQIHGE</sequence>
<protein>
    <submittedName>
        <fullName evidence="1">Uncharacterized protein</fullName>
    </submittedName>
</protein>
<proteinExistence type="predicted"/>
<evidence type="ECO:0000313" key="2">
    <source>
        <dbReference type="Proteomes" id="UP001139264"/>
    </source>
</evidence>
<accession>A0A9X1S7B5</accession>
<comment type="caution">
    <text evidence="1">The sequence shown here is derived from an EMBL/GenBank/DDBJ whole genome shotgun (WGS) entry which is preliminary data.</text>
</comment>
<dbReference type="Proteomes" id="UP001139264">
    <property type="component" value="Unassembled WGS sequence"/>
</dbReference>
<name>A0A9X1S7B5_9MICC</name>
<dbReference type="AlphaFoldDB" id="A0A9X1S7B5"/>